<feature type="binding site" evidence="1">
    <location>
        <begin position="113"/>
        <end position="114"/>
    </location>
    <ligand>
        <name>S-adenosyl-L-methionine</name>
        <dbReference type="ChEBI" id="CHEBI:59789"/>
    </ligand>
</feature>
<proteinExistence type="inferred from homology"/>
<dbReference type="SUPFAM" id="SSF53335">
    <property type="entry name" value="S-adenosyl-L-methionine-dependent methyltransferases"/>
    <property type="match status" value="1"/>
</dbReference>
<feature type="binding site" evidence="1">
    <location>
        <begin position="97"/>
        <end position="98"/>
    </location>
    <ligand>
        <name>S-adenosyl-L-methionine</name>
        <dbReference type="ChEBI" id="CHEBI:59789"/>
    </ligand>
</feature>
<dbReference type="RefSeq" id="WP_263126294.1">
    <property type="nucleotide sequence ID" value="NZ_CP106753.1"/>
</dbReference>
<comment type="subcellular location">
    <subcellularLocation>
        <location evidence="1">Cytoplasm</location>
    </subcellularLocation>
</comment>
<dbReference type="GO" id="GO:0008168">
    <property type="term" value="F:methyltransferase activity"/>
    <property type="evidence" value="ECO:0007669"/>
    <property type="project" value="UniProtKB-KW"/>
</dbReference>
<dbReference type="CDD" id="cd02440">
    <property type="entry name" value="AdoMet_MTases"/>
    <property type="match status" value="1"/>
</dbReference>
<keyword evidence="1" id="KW-0963">Cytoplasm</keyword>
<dbReference type="EC" id="2.1.1.242" evidence="1"/>
<keyword evidence="1" id="KW-0949">S-adenosyl-L-methionine</keyword>
<keyword evidence="1 2" id="KW-0489">Methyltransferase</keyword>
<protein>
    <recommendedName>
        <fullName evidence="1">Ribosomal RNA small subunit methyltransferase J</fullName>
        <ecNumber evidence="1">2.1.1.242</ecNumber>
    </recommendedName>
    <alternativeName>
        <fullName evidence="1">16S rRNA m2G1516 methyltransferase</fullName>
    </alternativeName>
    <alternativeName>
        <fullName evidence="1">rRNA (guanine-N(2)-)-methyltransferase</fullName>
    </alternativeName>
</protein>
<organism evidence="2 3">
    <name type="scientific">Chitiniphilus purpureus</name>
    <dbReference type="NCBI Taxonomy" id="2981137"/>
    <lineage>
        <taxon>Bacteria</taxon>
        <taxon>Pseudomonadati</taxon>
        <taxon>Pseudomonadota</taxon>
        <taxon>Betaproteobacteria</taxon>
        <taxon>Neisseriales</taxon>
        <taxon>Chitinibacteraceae</taxon>
        <taxon>Chitiniphilus</taxon>
    </lineage>
</organism>
<sequence length="244" mass="26321">MTGLIARNEDDAALATRYGLPLLHAAPPTGHYLMWIEDRLNLCQVGDKARVAVDFVGGAQAHRRRFGGGLGQPVARAVGLKPGHAPSVLDATAGLARDAFVLATLGCEVTLLERSPVACALVDDGLARAARAEQTAGIAARMRLIQADALQWLCDTQAQWAVLYLDPMFPEPDKRAKSKKEMAAFQALIGGDADADGLLEPARLLATRRVVVKRPRHAPWLAGQEPAYCYEGDSTRFDVYLPRS</sequence>
<dbReference type="InterPro" id="IPR029063">
    <property type="entry name" value="SAM-dependent_MTases_sf"/>
</dbReference>
<dbReference type="EMBL" id="CP106753">
    <property type="protein sequence ID" value="UXY16883.1"/>
    <property type="molecule type" value="Genomic_DNA"/>
</dbReference>
<comment type="catalytic activity">
    <reaction evidence="1">
        <text>guanosine(1516) in 16S rRNA + S-adenosyl-L-methionine = N(2)-methylguanosine(1516) in 16S rRNA + S-adenosyl-L-homocysteine + H(+)</text>
        <dbReference type="Rhea" id="RHEA:43220"/>
        <dbReference type="Rhea" id="RHEA-COMP:10412"/>
        <dbReference type="Rhea" id="RHEA-COMP:10413"/>
        <dbReference type="ChEBI" id="CHEBI:15378"/>
        <dbReference type="ChEBI" id="CHEBI:57856"/>
        <dbReference type="ChEBI" id="CHEBI:59789"/>
        <dbReference type="ChEBI" id="CHEBI:74269"/>
        <dbReference type="ChEBI" id="CHEBI:74481"/>
        <dbReference type="EC" id="2.1.1.242"/>
    </reaction>
</comment>
<keyword evidence="1" id="KW-0808">Transferase</keyword>
<name>A0ABY6DT23_9NEIS</name>
<dbReference type="Proteomes" id="UP001061302">
    <property type="component" value="Chromosome"/>
</dbReference>
<comment type="caution">
    <text evidence="1">Lacks conserved residue(s) required for the propagation of feature annotation.</text>
</comment>
<evidence type="ECO:0000313" key="2">
    <source>
        <dbReference type="EMBL" id="UXY16883.1"/>
    </source>
</evidence>
<accession>A0ABY6DT23</accession>
<dbReference type="PANTHER" id="PTHR36112:SF1">
    <property type="entry name" value="RIBOSOMAL RNA SMALL SUBUNIT METHYLTRANSFERASE J"/>
    <property type="match status" value="1"/>
</dbReference>
<feature type="binding site" evidence="1">
    <location>
        <position position="166"/>
    </location>
    <ligand>
        <name>S-adenosyl-L-methionine</name>
        <dbReference type="ChEBI" id="CHEBI:59789"/>
    </ligand>
</feature>
<gene>
    <name evidence="1" type="primary">rsmJ</name>
    <name evidence="2" type="ORF">N8I74_07675</name>
</gene>
<keyword evidence="1" id="KW-0698">rRNA processing</keyword>
<dbReference type="HAMAP" id="MF_01523">
    <property type="entry name" value="16SrRNA_methyltr_J"/>
    <property type="match status" value="1"/>
</dbReference>
<dbReference type="Pfam" id="PF04445">
    <property type="entry name" value="SAM_MT"/>
    <property type="match status" value="1"/>
</dbReference>
<dbReference type="PANTHER" id="PTHR36112">
    <property type="entry name" value="RIBOSOMAL RNA SMALL SUBUNIT METHYLTRANSFERASE J"/>
    <property type="match status" value="1"/>
</dbReference>
<reference evidence="2" key="1">
    <citation type="submission" date="2022-10" db="EMBL/GenBank/DDBJ databases">
        <title>Chitiniphilus purpureus sp. nov., a novel chitin-degrading bacterium isolated from crawfish pond sediment.</title>
        <authorList>
            <person name="Li K."/>
        </authorList>
    </citation>
    <scope>NUCLEOTIDE SEQUENCE</scope>
    <source>
        <strain evidence="2">CD1</strain>
    </source>
</reference>
<evidence type="ECO:0000313" key="3">
    <source>
        <dbReference type="Proteomes" id="UP001061302"/>
    </source>
</evidence>
<comment type="function">
    <text evidence="1">Specifically methylates the guanosine in position 1516 of 16S rRNA.</text>
</comment>
<keyword evidence="3" id="KW-1185">Reference proteome</keyword>
<comment type="similarity">
    <text evidence="1">Belongs to the methyltransferase superfamily. RsmJ family.</text>
</comment>
<evidence type="ECO:0000256" key="1">
    <source>
        <dbReference type="HAMAP-Rule" id="MF_01523"/>
    </source>
</evidence>
<dbReference type="Gene3D" id="3.40.50.150">
    <property type="entry name" value="Vaccinia Virus protein VP39"/>
    <property type="match status" value="1"/>
</dbReference>
<dbReference type="InterPro" id="IPR007536">
    <property type="entry name" value="16SrRNA_methylTrfase_J"/>
</dbReference>
<dbReference type="GO" id="GO:0032259">
    <property type="term" value="P:methylation"/>
    <property type="evidence" value="ECO:0007669"/>
    <property type="project" value="UniProtKB-KW"/>
</dbReference>